<dbReference type="PROSITE" id="PS51257">
    <property type="entry name" value="PROKAR_LIPOPROTEIN"/>
    <property type="match status" value="1"/>
</dbReference>
<keyword evidence="2" id="KW-1185">Reference proteome</keyword>
<evidence type="ECO:0000313" key="2">
    <source>
        <dbReference type="Proteomes" id="UP001257909"/>
    </source>
</evidence>
<accession>A0ABU1W572</accession>
<dbReference type="Gene3D" id="3.40.50.1820">
    <property type="entry name" value="alpha/beta hydrolase"/>
    <property type="match status" value="1"/>
</dbReference>
<sequence>MRSLIFALPLVMLISACSEPAPQPKVSTALAEVTVLTEAFAMPGLNRHRQVRLYLPPGYATSDKRYPVLYMHDGQNLFDEATAYAGEWGVDETLNELASAGQLELIVVAIDNGGEKRMTELNPVDHAKFGKAEGKAYVEFIATTVKPYIDQHYRTSADVEHTAIMGSSLGGLISHYAILQFPQVFGKAGIFSPSYWITGEEVRWFKNHPAAKDARLYFYMGGKEGDSMVPDLQRVYQAVLSQGHPAELTQYHLVADAEHNEAAWRAEFKTAVLWLFSSNP</sequence>
<dbReference type="GO" id="GO:0016787">
    <property type="term" value="F:hydrolase activity"/>
    <property type="evidence" value="ECO:0007669"/>
    <property type="project" value="UniProtKB-KW"/>
</dbReference>
<evidence type="ECO:0000313" key="1">
    <source>
        <dbReference type="EMBL" id="MDR7122868.1"/>
    </source>
</evidence>
<dbReference type="RefSeq" id="WP_310281460.1">
    <property type="nucleotide sequence ID" value="NZ_JAVDWR010000023.1"/>
</dbReference>
<dbReference type="InterPro" id="IPR050583">
    <property type="entry name" value="Mycobacterial_A85_antigen"/>
</dbReference>
<dbReference type="InterPro" id="IPR029058">
    <property type="entry name" value="AB_hydrolase_fold"/>
</dbReference>
<gene>
    <name evidence="1" type="ORF">J2W69_003846</name>
</gene>
<name>A0ABU1W572_9GAMM</name>
<dbReference type="SUPFAM" id="SSF53474">
    <property type="entry name" value="alpha/beta-Hydrolases"/>
    <property type="match status" value="1"/>
</dbReference>
<comment type="caution">
    <text evidence="1">The sequence shown here is derived from an EMBL/GenBank/DDBJ whole genome shotgun (WGS) entry which is preliminary data.</text>
</comment>
<protein>
    <submittedName>
        <fullName evidence="1">Alpha/beta superfamily hydrolase</fullName>
    </submittedName>
</protein>
<keyword evidence="1" id="KW-0378">Hydrolase</keyword>
<dbReference type="InterPro" id="IPR000801">
    <property type="entry name" value="Esterase-like"/>
</dbReference>
<dbReference type="PANTHER" id="PTHR48098">
    <property type="entry name" value="ENTEROCHELIN ESTERASE-RELATED"/>
    <property type="match status" value="1"/>
</dbReference>
<dbReference type="Pfam" id="PF00756">
    <property type="entry name" value="Esterase"/>
    <property type="match status" value="1"/>
</dbReference>
<dbReference type="EMBL" id="JAVDWR010000023">
    <property type="protein sequence ID" value="MDR7122868.1"/>
    <property type="molecule type" value="Genomic_DNA"/>
</dbReference>
<organism evidence="1 2">
    <name type="scientific">Rheinheimera soli</name>
    <dbReference type="NCBI Taxonomy" id="443616"/>
    <lineage>
        <taxon>Bacteria</taxon>
        <taxon>Pseudomonadati</taxon>
        <taxon>Pseudomonadota</taxon>
        <taxon>Gammaproteobacteria</taxon>
        <taxon>Chromatiales</taxon>
        <taxon>Chromatiaceae</taxon>
        <taxon>Rheinheimera</taxon>
    </lineage>
</organism>
<reference evidence="1 2" key="1">
    <citation type="submission" date="2023-07" db="EMBL/GenBank/DDBJ databases">
        <title>Sorghum-associated microbial communities from plants grown in Nebraska, USA.</title>
        <authorList>
            <person name="Schachtman D."/>
        </authorList>
    </citation>
    <scope>NUCLEOTIDE SEQUENCE [LARGE SCALE GENOMIC DNA]</scope>
    <source>
        <strain evidence="1 2">4138</strain>
    </source>
</reference>
<dbReference type="PANTHER" id="PTHR48098:SF6">
    <property type="entry name" value="FERRI-BACILLIBACTIN ESTERASE BESA"/>
    <property type="match status" value="1"/>
</dbReference>
<proteinExistence type="predicted"/>
<dbReference type="Proteomes" id="UP001257909">
    <property type="component" value="Unassembled WGS sequence"/>
</dbReference>